<name>A0A8D2L7W7_VARKO</name>
<protein>
    <recommendedName>
        <fullName evidence="14">G-protein coupled receptors family 3 profile domain-containing protein</fullName>
    </recommendedName>
</protein>
<dbReference type="PANTHER" id="PTHR24061:SF599">
    <property type="entry name" value="G-PROTEIN COUPLED RECEPTORS FAMILY 3 PROFILE DOMAIN-CONTAINING PROTEIN"/>
    <property type="match status" value="1"/>
</dbReference>
<evidence type="ECO:0000256" key="6">
    <source>
        <dbReference type="ARBA" id="ARBA00022989"/>
    </source>
</evidence>
<comment type="subcellular location">
    <subcellularLocation>
        <location evidence="1">Cell membrane</location>
        <topology evidence="1">Multi-pass membrane protein</topology>
    </subcellularLocation>
</comment>
<evidence type="ECO:0000256" key="4">
    <source>
        <dbReference type="ARBA" id="ARBA00022692"/>
    </source>
</evidence>
<feature type="chain" id="PRO_5034964241" description="G-protein coupled receptors family 3 profile domain-containing protein" evidence="13">
    <location>
        <begin position="24"/>
        <end position="773"/>
    </location>
</feature>
<feature type="signal peptide" evidence="13">
    <location>
        <begin position="1"/>
        <end position="23"/>
    </location>
</feature>
<feature type="transmembrane region" description="Helical" evidence="12">
    <location>
        <begin position="662"/>
        <end position="687"/>
    </location>
</feature>
<dbReference type="PROSITE" id="PS00981">
    <property type="entry name" value="G_PROTEIN_RECEP_F3_3"/>
    <property type="match status" value="1"/>
</dbReference>
<accession>A0A8D2L7W7</accession>
<dbReference type="FunFam" id="2.10.50.30:FF:000002">
    <property type="entry name" value="Vomeronasal 2 receptor, h1"/>
    <property type="match status" value="1"/>
</dbReference>
<keyword evidence="9" id="KW-0675">Receptor</keyword>
<keyword evidence="3" id="KW-1003">Cell membrane</keyword>
<dbReference type="Pfam" id="PF00003">
    <property type="entry name" value="7tm_3"/>
    <property type="match status" value="1"/>
</dbReference>
<feature type="transmembrane region" description="Helical" evidence="12">
    <location>
        <begin position="725"/>
        <end position="747"/>
    </location>
</feature>
<dbReference type="FunFam" id="3.40.50.2300:FF:000024">
    <property type="entry name" value="Vomeronasal 2, receptor 73"/>
    <property type="match status" value="1"/>
</dbReference>
<dbReference type="GO" id="GO:0004930">
    <property type="term" value="F:G protein-coupled receptor activity"/>
    <property type="evidence" value="ECO:0007669"/>
    <property type="project" value="UniProtKB-KW"/>
</dbReference>
<feature type="domain" description="G-protein coupled receptors family 3 profile" evidence="14">
    <location>
        <begin position="505"/>
        <end position="769"/>
    </location>
</feature>
<evidence type="ECO:0000256" key="2">
    <source>
        <dbReference type="ARBA" id="ARBA00007242"/>
    </source>
</evidence>
<evidence type="ECO:0000313" key="15">
    <source>
        <dbReference type="Ensembl" id="ENSVKKP00000017827.1"/>
    </source>
</evidence>
<evidence type="ECO:0000256" key="7">
    <source>
        <dbReference type="ARBA" id="ARBA00023040"/>
    </source>
</evidence>
<dbReference type="InterPro" id="IPR000337">
    <property type="entry name" value="GPCR_3"/>
</dbReference>
<comment type="similarity">
    <text evidence="2">Belongs to the G-protein coupled receptor 3 family.</text>
</comment>
<evidence type="ECO:0000256" key="1">
    <source>
        <dbReference type="ARBA" id="ARBA00004651"/>
    </source>
</evidence>
<evidence type="ECO:0000256" key="9">
    <source>
        <dbReference type="ARBA" id="ARBA00023170"/>
    </source>
</evidence>
<evidence type="ECO:0000256" key="13">
    <source>
        <dbReference type="SAM" id="SignalP"/>
    </source>
</evidence>
<reference evidence="15" key="2">
    <citation type="submission" date="2025-09" db="UniProtKB">
        <authorList>
            <consortium name="Ensembl"/>
        </authorList>
    </citation>
    <scope>IDENTIFICATION</scope>
</reference>
<dbReference type="PANTHER" id="PTHR24061">
    <property type="entry name" value="CALCIUM-SENSING RECEPTOR-RELATED"/>
    <property type="match status" value="1"/>
</dbReference>
<keyword evidence="16" id="KW-1185">Reference proteome</keyword>
<dbReference type="Pfam" id="PF07562">
    <property type="entry name" value="NCD3G"/>
    <property type="match status" value="1"/>
</dbReference>
<keyword evidence="8 12" id="KW-0472">Membrane</keyword>
<keyword evidence="5 13" id="KW-0732">Signal</keyword>
<evidence type="ECO:0000256" key="8">
    <source>
        <dbReference type="ARBA" id="ARBA00023136"/>
    </source>
</evidence>
<evidence type="ECO:0000256" key="11">
    <source>
        <dbReference type="ARBA" id="ARBA00023224"/>
    </source>
</evidence>
<keyword evidence="4 12" id="KW-0812">Transmembrane</keyword>
<feature type="transmembrane region" description="Helical" evidence="12">
    <location>
        <begin position="505"/>
        <end position="530"/>
    </location>
</feature>
<evidence type="ECO:0000259" key="14">
    <source>
        <dbReference type="PROSITE" id="PS50259"/>
    </source>
</evidence>
<dbReference type="InterPro" id="IPR038550">
    <property type="entry name" value="GPCR_3_9-Cys_sf"/>
</dbReference>
<dbReference type="InterPro" id="IPR000068">
    <property type="entry name" value="GPCR_3_Ca_sens_rcpt-rel"/>
</dbReference>
<feature type="transmembrane region" description="Helical" evidence="12">
    <location>
        <begin position="620"/>
        <end position="642"/>
    </location>
</feature>
<keyword evidence="10" id="KW-0325">Glycoprotein</keyword>
<dbReference type="CDD" id="cd15283">
    <property type="entry name" value="7tmC_V2R_pheromone"/>
    <property type="match status" value="1"/>
</dbReference>
<dbReference type="GO" id="GO:0005886">
    <property type="term" value="C:plasma membrane"/>
    <property type="evidence" value="ECO:0007669"/>
    <property type="project" value="UniProtKB-SubCell"/>
</dbReference>
<dbReference type="AlphaFoldDB" id="A0A8D2L7W7"/>
<feature type="transmembrane region" description="Helical" evidence="12">
    <location>
        <begin position="699"/>
        <end position="719"/>
    </location>
</feature>
<dbReference type="OMA" id="ANIHEET"/>
<organism evidence="15 16">
    <name type="scientific">Varanus komodoensis</name>
    <name type="common">Komodo dragon</name>
    <dbReference type="NCBI Taxonomy" id="61221"/>
    <lineage>
        <taxon>Eukaryota</taxon>
        <taxon>Metazoa</taxon>
        <taxon>Chordata</taxon>
        <taxon>Craniata</taxon>
        <taxon>Vertebrata</taxon>
        <taxon>Euteleostomi</taxon>
        <taxon>Lepidosauria</taxon>
        <taxon>Squamata</taxon>
        <taxon>Bifurcata</taxon>
        <taxon>Unidentata</taxon>
        <taxon>Episquamata</taxon>
        <taxon>Toxicofera</taxon>
        <taxon>Anguimorpha</taxon>
        <taxon>Paleoanguimorpha</taxon>
        <taxon>Varanoidea</taxon>
        <taxon>Varanidae</taxon>
        <taxon>Varanus</taxon>
    </lineage>
</organism>
<keyword evidence="7" id="KW-0297">G-protein coupled receptor</keyword>
<dbReference type="InterPro" id="IPR001828">
    <property type="entry name" value="ANF_lig-bd_rcpt"/>
</dbReference>
<dbReference type="Proteomes" id="UP000694545">
    <property type="component" value="Unplaced"/>
</dbReference>
<evidence type="ECO:0000256" key="10">
    <source>
        <dbReference type="ARBA" id="ARBA00023180"/>
    </source>
</evidence>
<dbReference type="InterPro" id="IPR017979">
    <property type="entry name" value="GPCR_3_CS"/>
</dbReference>
<reference evidence="15" key="1">
    <citation type="submission" date="2025-08" db="UniProtKB">
        <authorList>
            <consortium name="Ensembl"/>
        </authorList>
    </citation>
    <scope>IDENTIFICATION</scope>
</reference>
<dbReference type="InterPro" id="IPR017978">
    <property type="entry name" value="GPCR_3_C"/>
</dbReference>
<dbReference type="Gene3D" id="3.40.50.2300">
    <property type="match status" value="2"/>
</dbReference>
<evidence type="ECO:0000313" key="16">
    <source>
        <dbReference type="Proteomes" id="UP000694545"/>
    </source>
</evidence>
<keyword evidence="11" id="KW-0807">Transducer</keyword>
<feature type="transmembrane region" description="Helical" evidence="12">
    <location>
        <begin position="542"/>
        <end position="563"/>
    </location>
</feature>
<sequence>MSFQYFSLCHASFLFLFPPPFSTVPKNYQDILALAFAVKEINQNPTLLPNVTLGFHIYDAYHNNRMTYRTSLDLLSSQHRLGPNYKCGIQNNLVAIIGGMFSETSLSLASILNAYKVPQFTYGSLDSRMKEKSLFPHLYRMVPNDIHEYTGIAHLLVHFKWTWVGLFTLDYITGERFLQILLPLLSQNHICIAFIEKIVRWKYADGMSELLNPKLYQLSALTESKANVFVLYADPLGMYTLYRYLYMAVLNSPICKVWIVTTQWDFKRSTHHRDWDIQSFQGALSFSVHSKQPPRFRQFLQSVNASWVEQNAFIQDFWENTFNCSLKNANIHEETREGCTGKETLESLPGPFFEMSMIGQSYAVYNAAHAVAHALQPMYEAHSKYRSRVIHFDENQESIAYHWSLCHQTNCNSSKNSRFFSIPNLSLQVVPISVCNDNCYPGYSKKKKEGEPFCCYDCIRCPEGMISKQKDMDACTECSEDHYSNLEQNQCIPKVMSYLSYHEPLGITLILSGISLALITVLVLGIFLKHQDTPIIKANNQGLSYILLISLILCFFCPLLFIGHPERIICLLRQSAVGIVLSVVLSSVLAKTITVVLAFMATKPGSRMRKWVGRRLANCIAFTCSFTQAGICTLWMSIYPPYPDTDMHSLNGKIIVECNEGSASLFYCVLGFMGFLAIASFTVAYLARKLPDTFNEAKFITFSMLVFCSVWLSFIPTYLSTKGKYMVAVEIFCILTSSASLLVFIFFPKCYIIIFRPHLNKRNQLINRGKIPN</sequence>
<dbReference type="Ensembl" id="ENSVKKT00000018275.1">
    <property type="protein sequence ID" value="ENSVKKP00000017827.1"/>
    <property type="gene ID" value="ENSVKKG00000012181.1"/>
</dbReference>
<keyword evidence="6 12" id="KW-1133">Transmembrane helix</keyword>
<dbReference type="Gene3D" id="2.10.50.30">
    <property type="entry name" value="GPCR, family 3, nine cysteines domain"/>
    <property type="match status" value="1"/>
</dbReference>
<dbReference type="PRINTS" id="PR01535">
    <property type="entry name" value="VOMERONASL2R"/>
</dbReference>
<dbReference type="Pfam" id="PF01094">
    <property type="entry name" value="ANF_receptor"/>
    <property type="match status" value="1"/>
</dbReference>
<dbReference type="InterPro" id="IPR011500">
    <property type="entry name" value="GPCR_3_9-Cys_dom"/>
</dbReference>
<proteinExistence type="inferred from homology"/>
<evidence type="ECO:0000256" key="3">
    <source>
        <dbReference type="ARBA" id="ARBA00022475"/>
    </source>
</evidence>
<dbReference type="InterPro" id="IPR004073">
    <property type="entry name" value="GPCR_3_vmron_rcpt_2"/>
</dbReference>
<evidence type="ECO:0000256" key="5">
    <source>
        <dbReference type="ARBA" id="ARBA00022729"/>
    </source>
</evidence>
<evidence type="ECO:0000256" key="12">
    <source>
        <dbReference type="SAM" id="Phobius"/>
    </source>
</evidence>
<dbReference type="SUPFAM" id="SSF53822">
    <property type="entry name" value="Periplasmic binding protein-like I"/>
    <property type="match status" value="1"/>
</dbReference>
<dbReference type="PRINTS" id="PR00248">
    <property type="entry name" value="GPCRMGR"/>
</dbReference>
<dbReference type="PROSITE" id="PS50259">
    <property type="entry name" value="G_PROTEIN_RECEP_F3_4"/>
    <property type="match status" value="1"/>
</dbReference>
<feature type="transmembrane region" description="Helical" evidence="12">
    <location>
        <begin position="575"/>
        <end position="599"/>
    </location>
</feature>
<dbReference type="InterPro" id="IPR028082">
    <property type="entry name" value="Peripla_BP_I"/>
</dbReference>